<sequence>MILLRGLVTRWLTDDPQPGLVEIQFDDVDGRAHRFVEKSAVIDSVGAVHPGADYPIAIGIACRPHDQRYRPDKDDPINSVDLSPWGVGDEGALYSVDREALAWAPPATYSDLSVVARQAVALVTFRRWRATVGLVAPELDALEQHLWRFATVVPETFDAWYEADGLMTLEPSDPLPARLRGAIESAGSDPGHVRSAIDALVEITYGGLFGGIQSGSSLEQLNTVVEFAARQGITPAPADPFIDSLWIDDDWGRPSATLVSQWRDVD</sequence>
<dbReference type="OrthoDB" id="4567081at2"/>
<dbReference type="Proteomes" id="UP000278962">
    <property type="component" value="Unassembled WGS sequence"/>
</dbReference>
<evidence type="ECO:0000313" key="1">
    <source>
        <dbReference type="EMBL" id="RKQ84878.1"/>
    </source>
</evidence>
<dbReference type="RefSeq" id="WP_121258349.1">
    <property type="nucleotide sequence ID" value="NZ_RBIL01000003.1"/>
</dbReference>
<accession>A0A660KUZ9</accession>
<keyword evidence="2" id="KW-1185">Reference proteome</keyword>
<reference evidence="1 2" key="1">
    <citation type="submission" date="2018-10" db="EMBL/GenBank/DDBJ databases">
        <title>Genomic Encyclopedia of Archaeal and Bacterial Type Strains, Phase II (KMG-II): from individual species to whole genera.</title>
        <authorList>
            <person name="Goeker M."/>
        </authorList>
    </citation>
    <scope>NUCLEOTIDE SEQUENCE [LARGE SCALE GENOMIC DNA]</scope>
    <source>
        <strain evidence="1 2">DSM 14954</strain>
    </source>
</reference>
<dbReference type="AlphaFoldDB" id="A0A660KUZ9"/>
<comment type="caution">
    <text evidence="1">The sequence shown here is derived from an EMBL/GenBank/DDBJ whole genome shotgun (WGS) entry which is preliminary data.</text>
</comment>
<protein>
    <submittedName>
        <fullName evidence="1">Uncharacterized protein</fullName>
    </submittedName>
</protein>
<organism evidence="1 2">
    <name type="scientific">Solirubrobacter pauli</name>
    <dbReference type="NCBI Taxonomy" id="166793"/>
    <lineage>
        <taxon>Bacteria</taxon>
        <taxon>Bacillati</taxon>
        <taxon>Actinomycetota</taxon>
        <taxon>Thermoleophilia</taxon>
        <taxon>Solirubrobacterales</taxon>
        <taxon>Solirubrobacteraceae</taxon>
        <taxon>Solirubrobacter</taxon>
    </lineage>
</organism>
<proteinExistence type="predicted"/>
<dbReference type="EMBL" id="RBIL01000003">
    <property type="protein sequence ID" value="RKQ84878.1"/>
    <property type="molecule type" value="Genomic_DNA"/>
</dbReference>
<evidence type="ECO:0000313" key="2">
    <source>
        <dbReference type="Proteomes" id="UP000278962"/>
    </source>
</evidence>
<name>A0A660KUZ9_9ACTN</name>
<gene>
    <name evidence="1" type="ORF">C8N24_6508</name>
</gene>